<protein>
    <submittedName>
        <fullName evidence="2">DUF1501 domain-containing protein</fullName>
    </submittedName>
</protein>
<dbReference type="EMBL" id="JAJATZ010000002">
    <property type="protein sequence ID" value="MCB5198701.1"/>
    <property type="molecule type" value="Genomic_DNA"/>
</dbReference>
<dbReference type="PROSITE" id="PS51318">
    <property type="entry name" value="TAT"/>
    <property type="match status" value="1"/>
</dbReference>
<dbReference type="RefSeq" id="WP_226747597.1">
    <property type="nucleotide sequence ID" value="NZ_JAJATZ010000002.1"/>
</dbReference>
<sequence length="400" mass="42870">MDRRAFLTRSLALGCSLAASPLVTPVALAQGPWDARLVVIVLRGGLDGLDVIRPIGDPDLARLRPRLMETAGLGLNDGWALHPGLSGLRPLWDAGQFGALHATSSPYRGPRSHFDAQDVLEAGTFPAGESRSGWLNRMLGIVPGMTAETAYSVGYEQMKILSGTNPYLQWSPRSELDLSPQSRRLLDLILHDDPIFRDAALRAVDIADTLFTEATSDAEDAGADGEMGMMMAPAPTRGHAGVAAFAAQRLRAETRIASFSLHGWDTHSRQDIQLNGALENLAETILTLRDGLGPVWDRTAVLCMTEFGRTAHENGTLGTDHGTGGAMLFAGGALRGGQVLGRWPGLAEADLFDRRDLMPTSDVRAAAGRVMQDLFGLSRGDIEDTIFPGLDMTDAPRLAV</sequence>
<reference evidence="2" key="1">
    <citation type="submission" date="2021-10" db="EMBL/GenBank/DDBJ databases">
        <title>Loktanella gaetbuli sp. nov., isolated from a tidal flat.</title>
        <authorList>
            <person name="Park S."/>
            <person name="Yoon J.-H."/>
        </authorList>
    </citation>
    <scope>NUCLEOTIDE SEQUENCE</scope>
    <source>
        <strain evidence="2">TSTF-M6</strain>
    </source>
</reference>
<evidence type="ECO:0000256" key="1">
    <source>
        <dbReference type="SAM" id="SignalP"/>
    </source>
</evidence>
<proteinExistence type="predicted"/>
<dbReference type="Proteomes" id="UP001138961">
    <property type="component" value="Unassembled WGS sequence"/>
</dbReference>
<dbReference type="Pfam" id="PF07394">
    <property type="entry name" value="DUF1501"/>
    <property type="match status" value="1"/>
</dbReference>
<evidence type="ECO:0000313" key="3">
    <source>
        <dbReference type="Proteomes" id="UP001138961"/>
    </source>
</evidence>
<comment type="caution">
    <text evidence="2">The sequence shown here is derived from an EMBL/GenBank/DDBJ whole genome shotgun (WGS) entry which is preliminary data.</text>
</comment>
<dbReference type="InterPro" id="IPR006311">
    <property type="entry name" value="TAT_signal"/>
</dbReference>
<evidence type="ECO:0000313" key="2">
    <source>
        <dbReference type="EMBL" id="MCB5198701.1"/>
    </source>
</evidence>
<dbReference type="PANTHER" id="PTHR43737:SF1">
    <property type="entry name" value="DUF1501 DOMAIN-CONTAINING PROTEIN"/>
    <property type="match status" value="1"/>
</dbReference>
<keyword evidence="3" id="KW-1185">Reference proteome</keyword>
<feature type="signal peptide" evidence="1">
    <location>
        <begin position="1"/>
        <end position="29"/>
    </location>
</feature>
<gene>
    <name evidence="2" type="ORF">LGQ03_05565</name>
</gene>
<accession>A0ABS8BSK8</accession>
<organism evidence="2 3">
    <name type="scientific">Loktanella gaetbuli</name>
    <dbReference type="NCBI Taxonomy" id="2881335"/>
    <lineage>
        <taxon>Bacteria</taxon>
        <taxon>Pseudomonadati</taxon>
        <taxon>Pseudomonadota</taxon>
        <taxon>Alphaproteobacteria</taxon>
        <taxon>Rhodobacterales</taxon>
        <taxon>Roseobacteraceae</taxon>
        <taxon>Loktanella</taxon>
    </lineage>
</organism>
<feature type="chain" id="PRO_5047016953" evidence="1">
    <location>
        <begin position="30"/>
        <end position="400"/>
    </location>
</feature>
<dbReference type="InterPro" id="IPR010869">
    <property type="entry name" value="DUF1501"/>
</dbReference>
<keyword evidence="1" id="KW-0732">Signal</keyword>
<name>A0ABS8BSK8_9RHOB</name>
<dbReference type="PANTHER" id="PTHR43737">
    <property type="entry name" value="BLL7424 PROTEIN"/>
    <property type="match status" value="1"/>
</dbReference>